<dbReference type="KEGG" id="pic:PICST_32623"/>
<evidence type="ECO:0000313" key="2">
    <source>
        <dbReference type="EMBL" id="ABN67358.2"/>
    </source>
</evidence>
<dbReference type="OMA" id="TWVKDWY"/>
<dbReference type="GeneID" id="4840331"/>
<dbReference type="InParanoid" id="A3LWX7"/>
<organism evidence="2 3">
    <name type="scientific">Scheffersomyces stipitis (strain ATCC 58785 / CBS 6054 / NBRC 10063 / NRRL Y-11545)</name>
    <name type="common">Yeast</name>
    <name type="synonym">Pichia stipitis</name>
    <dbReference type="NCBI Taxonomy" id="322104"/>
    <lineage>
        <taxon>Eukaryota</taxon>
        <taxon>Fungi</taxon>
        <taxon>Dikarya</taxon>
        <taxon>Ascomycota</taxon>
        <taxon>Saccharomycotina</taxon>
        <taxon>Pichiomycetes</taxon>
        <taxon>Debaryomycetaceae</taxon>
        <taxon>Scheffersomyces</taxon>
    </lineage>
</organism>
<dbReference type="eggNOG" id="ENOG502RQCM">
    <property type="taxonomic scope" value="Eukaryota"/>
</dbReference>
<dbReference type="HOGENOM" id="CLU_123970_0_0_1"/>
<dbReference type="OrthoDB" id="4008139at2759"/>
<gene>
    <name evidence="2" type="ORF">PICST_32623</name>
</gene>
<evidence type="ECO:0000256" key="1">
    <source>
        <dbReference type="SAM" id="MobiDB-lite"/>
    </source>
</evidence>
<feature type="region of interest" description="Disordered" evidence="1">
    <location>
        <begin position="94"/>
        <end position="121"/>
    </location>
</feature>
<dbReference type="Proteomes" id="UP000002258">
    <property type="component" value="Chromosome 6"/>
</dbReference>
<proteinExistence type="predicted"/>
<evidence type="ECO:0000313" key="3">
    <source>
        <dbReference type="Proteomes" id="UP000002258"/>
    </source>
</evidence>
<reference evidence="2 3" key="1">
    <citation type="journal article" date="2007" name="Nat. Biotechnol.">
        <title>Genome sequence of the lignocellulose-bioconverting and xylose-fermenting yeast Pichia stipitis.</title>
        <authorList>
            <person name="Jeffries T.W."/>
            <person name="Grigoriev I.V."/>
            <person name="Grimwood J."/>
            <person name="Laplaza J.M."/>
            <person name="Aerts A."/>
            <person name="Salamov A."/>
            <person name="Schmutz J."/>
            <person name="Lindquist E."/>
            <person name="Dehal P."/>
            <person name="Shapiro H."/>
            <person name="Jin Y.S."/>
            <person name="Passoth V."/>
            <person name="Richardson P.M."/>
        </authorList>
    </citation>
    <scope>NUCLEOTIDE SEQUENCE [LARGE SCALE GENOMIC DNA]</scope>
    <source>
        <strain evidence="3">ATCC 58785 / CBS 6054 / NBRC 10063 / NRRL Y-11545</strain>
    </source>
</reference>
<feature type="compositionally biased region" description="Polar residues" evidence="1">
    <location>
        <begin position="94"/>
        <end position="107"/>
    </location>
</feature>
<sequence length="138" mass="15247">MFSQSGTNTPIPSNVNVVQYHEQLGETVTWVKDWYSPNLTSNSSEDGISDSVRLKGWFRTNMNHKNSSSLSYSHQDVLDLNQWRYHKTSIHAVESTNSVSDSTGSVDTNEESQAKVSSKELESAIKFSAEEGSISGLG</sequence>
<accession>A3LWX7</accession>
<dbReference type="AlphaFoldDB" id="A3LWX7"/>
<protein>
    <submittedName>
        <fullName evidence="2">Uncharacterized protein</fullName>
    </submittedName>
</protein>
<dbReference type="RefSeq" id="XP_001385387.2">
    <property type="nucleotide sequence ID" value="XM_001385350.1"/>
</dbReference>
<name>A3LWX7_PICST</name>
<keyword evidence="3" id="KW-1185">Reference proteome</keyword>
<dbReference type="EMBL" id="CP000500">
    <property type="protein sequence ID" value="ABN67358.2"/>
    <property type="molecule type" value="Genomic_DNA"/>
</dbReference>